<sequence>MNETLKSTIDAKLKARDQKGQLRRLTIFENENLADFSSNDYLSLSSDGEFYRQYLAQLKHQASHGQAREMAMGSGGSRLLDGNSVRAERLERETLPQFHRAPDGLLFGSGFDANVGVYSSLAQPGDVIVYDELVHASVHDGMRLARAARCVPFAHNDAAALQATLAAIKAKHKAANQGQEFCGQVFVGVESVYSMDGDVAPLRALLHALRAEFPRTGHLIVDEAHATGVVGPGGRGLVCALGLETDVLVRVHTFGKGVGAAGAVVLCDSLLREYFINYCRPFVYSTAMPGYALAAIEAAYALLASPVVAAPRLARLWARMHQFHAGLSTLSVPPADDSSGARSIYYAAAGSGAPLASAIFAVQTPQARALATHCRRAARCLVRAIVYPTVPRGGERVRVCLHAGNTRAEVDALLQALRAWTEGAEDDELMQDEPKPRL</sequence>
<dbReference type="InterPro" id="IPR004839">
    <property type="entry name" value="Aminotransferase_I/II_large"/>
</dbReference>
<dbReference type="EMBL" id="CCBN010000001">
    <property type="protein sequence ID" value="CDO51720.1"/>
    <property type="molecule type" value="Genomic_DNA"/>
</dbReference>
<dbReference type="GO" id="GO:0030170">
    <property type="term" value="F:pyridoxal phosphate binding"/>
    <property type="evidence" value="ECO:0007669"/>
    <property type="project" value="InterPro"/>
</dbReference>
<evidence type="ECO:0000256" key="3">
    <source>
        <dbReference type="ARBA" id="ARBA00022679"/>
    </source>
</evidence>
<dbReference type="InterPro" id="IPR015424">
    <property type="entry name" value="PyrdxlP-dep_Trfase"/>
</dbReference>
<dbReference type="Pfam" id="PF00155">
    <property type="entry name" value="Aminotran_1_2"/>
    <property type="match status" value="1"/>
</dbReference>
<dbReference type="Gene3D" id="3.90.1150.10">
    <property type="entry name" value="Aspartate Aminotransferase, domain 1"/>
    <property type="match status" value="1"/>
</dbReference>
<reference evidence="7" key="1">
    <citation type="submission" date="2014-03" db="EMBL/GenBank/DDBJ databases">
        <authorList>
            <person name="Casaregola S."/>
        </authorList>
    </citation>
    <scope>NUCLEOTIDE SEQUENCE [LARGE SCALE GENOMIC DNA]</scope>
    <source>
        <strain evidence="7">CLIB 918</strain>
    </source>
</reference>
<name>A0A0J9X2W5_GEOCN</name>
<dbReference type="PANTHER" id="PTHR13693">
    <property type="entry name" value="CLASS II AMINOTRANSFERASE/8-AMINO-7-OXONONANOATE SYNTHASE"/>
    <property type="match status" value="1"/>
</dbReference>
<dbReference type="PROSITE" id="PS00599">
    <property type="entry name" value="AA_TRANSFER_CLASS_2"/>
    <property type="match status" value="1"/>
</dbReference>
<dbReference type="GO" id="GO:0016740">
    <property type="term" value="F:transferase activity"/>
    <property type="evidence" value="ECO:0007669"/>
    <property type="project" value="UniProtKB-KW"/>
</dbReference>
<organism evidence="7 8">
    <name type="scientific">Geotrichum candidum</name>
    <name type="common">Oospora lactis</name>
    <name type="synonym">Dipodascus geotrichum</name>
    <dbReference type="NCBI Taxonomy" id="1173061"/>
    <lineage>
        <taxon>Eukaryota</taxon>
        <taxon>Fungi</taxon>
        <taxon>Dikarya</taxon>
        <taxon>Ascomycota</taxon>
        <taxon>Saccharomycotina</taxon>
        <taxon>Dipodascomycetes</taxon>
        <taxon>Dipodascales</taxon>
        <taxon>Dipodascaceae</taxon>
        <taxon>Geotrichum</taxon>
    </lineage>
</organism>
<gene>
    <name evidence="7" type="ORF">BN980_GECA01s11164g</name>
</gene>
<dbReference type="SUPFAM" id="SSF53383">
    <property type="entry name" value="PLP-dependent transferases"/>
    <property type="match status" value="1"/>
</dbReference>
<evidence type="ECO:0000313" key="8">
    <source>
        <dbReference type="Proteomes" id="UP000242525"/>
    </source>
</evidence>
<comment type="cofactor">
    <cofactor evidence="1 5">
        <name>pyridoxal 5'-phosphate</name>
        <dbReference type="ChEBI" id="CHEBI:597326"/>
    </cofactor>
</comment>
<dbReference type="Gene3D" id="3.40.640.10">
    <property type="entry name" value="Type I PLP-dependent aspartate aminotransferase-like (Major domain)"/>
    <property type="match status" value="1"/>
</dbReference>
<evidence type="ECO:0000256" key="5">
    <source>
        <dbReference type="RuleBase" id="RU003693"/>
    </source>
</evidence>
<dbReference type="STRING" id="1173061.A0A0J9X2W5"/>
<dbReference type="InterPro" id="IPR015421">
    <property type="entry name" value="PyrdxlP-dep_Trfase_major"/>
</dbReference>
<dbReference type="InterPro" id="IPR001917">
    <property type="entry name" value="Aminotrans_II_pyridoxalP_BS"/>
</dbReference>
<dbReference type="PANTHER" id="PTHR13693:SF77">
    <property type="entry name" value="8-AMINO-7-OXONONANOATE SYNTHASE"/>
    <property type="match status" value="1"/>
</dbReference>
<keyword evidence="4 5" id="KW-0663">Pyridoxal phosphate</keyword>
<keyword evidence="8" id="KW-1185">Reference proteome</keyword>
<evidence type="ECO:0000256" key="4">
    <source>
        <dbReference type="ARBA" id="ARBA00022898"/>
    </source>
</evidence>
<evidence type="ECO:0000256" key="1">
    <source>
        <dbReference type="ARBA" id="ARBA00001933"/>
    </source>
</evidence>
<comment type="similarity">
    <text evidence="2">Belongs to the class-II pyridoxal-phosphate-dependent aminotransferase family. BioF subfamily.</text>
</comment>
<dbReference type="Proteomes" id="UP000242525">
    <property type="component" value="Unassembled WGS sequence"/>
</dbReference>
<keyword evidence="3" id="KW-0808">Transferase</keyword>
<evidence type="ECO:0000313" key="7">
    <source>
        <dbReference type="EMBL" id="CDO51720.1"/>
    </source>
</evidence>
<feature type="domain" description="Aminotransferase class I/classII large" evidence="6">
    <location>
        <begin position="34"/>
        <end position="417"/>
    </location>
</feature>
<dbReference type="AlphaFoldDB" id="A0A0J9X2W5"/>
<proteinExistence type="inferred from homology"/>
<evidence type="ECO:0000259" key="6">
    <source>
        <dbReference type="Pfam" id="PF00155"/>
    </source>
</evidence>
<accession>A0A0J9X2W5</accession>
<dbReference type="GO" id="GO:0009102">
    <property type="term" value="P:biotin biosynthetic process"/>
    <property type="evidence" value="ECO:0007669"/>
    <property type="project" value="TreeGrafter"/>
</dbReference>
<dbReference type="InterPro" id="IPR050087">
    <property type="entry name" value="AON_synthase_class-II"/>
</dbReference>
<protein>
    <submittedName>
        <fullName evidence="7">Similar to Saccharomyces cerevisiae YDR062W LCB2 Component of serine palmitoyltransferase</fullName>
    </submittedName>
</protein>
<comment type="caution">
    <text evidence="7">The sequence shown here is derived from an EMBL/GenBank/DDBJ whole genome shotgun (WGS) entry which is preliminary data.</text>
</comment>
<dbReference type="OrthoDB" id="2382073at2759"/>
<evidence type="ECO:0000256" key="2">
    <source>
        <dbReference type="ARBA" id="ARBA00010008"/>
    </source>
</evidence>
<dbReference type="InterPro" id="IPR015422">
    <property type="entry name" value="PyrdxlP-dep_Trfase_small"/>
</dbReference>